<gene>
    <name evidence="2" type="ORF">ND2E_0623</name>
</gene>
<dbReference type="PATRIC" id="fig|28229.4.peg.4106"/>
<dbReference type="RefSeq" id="WP_033095643.1">
    <property type="nucleotide sequence ID" value="NZ_JQED01000055.1"/>
</dbReference>
<dbReference type="AlphaFoldDB" id="A0A099KA46"/>
<feature type="transmembrane region" description="Helical" evidence="1">
    <location>
        <begin position="50"/>
        <end position="67"/>
    </location>
</feature>
<dbReference type="EMBL" id="JQED01000055">
    <property type="protein sequence ID" value="KGJ87216.1"/>
    <property type="molecule type" value="Genomic_DNA"/>
</dbReference>
<reference evidence="2 3" key="1">
    <citation type="submission" date="2014-08" db="EMBL/GenBank/DDBJ databases">
        <title>Genomic and Phenotypic Diversity of Colwellia psychrerythraea strains from Disparate Marine Basins.</title>
        <authorList>
            <person name="Techtmann S.M."/>
            <person name="Stelling S.C."/>
            <person name="Utturkar S.M."/>
            <person name="Alshibli N."/>
            <person name="Harris A."/>
            <person name="Brown S.D."/>
            <person name="Hazen T.C."/>
        </authorList>
    </citation>
    <scope>NUCLEOTIDE SEQUENCE [LARGE SCALE GENOMIC DNA]</scope>
    <source>
        <strain evidence="2 3">ND2E</strain>
    </source>
</reference>
<dbReference type="Proteomes" id="UP000029843">
    <property type="component" value="Unassembled WGS sequence"/>
</dbReference>
<keyword evidence="1" id="KW-0472">Membrane</keyword>
<feature type="transmembrane region" description="Helical" evidence="1">
    <location>
        <begin position="117"/>
        <end position="135"/>
    </location>
</feature>
<keyword evidence="1" id="KW-0812">Transmembrane</keyword>
<evidence type="ECO:0000313" key="2">
    <source>
        <dbReference type="EMBL" id="KGJ87216.1"/>
    </source>
</evidence>
<protein>
    <submittedName>
        <fullName evidence="2">Uncharacterized protein</fullName>
    </submittedName>
</protein>
<evidence type="ECO:0000313" key="3">
    <source>
        <dbReference type="Proteomes" id="UP000029843"/>
    </source>
</evidence>
<feature type="transmembrane region" description="Helical" evidence="1">
    <location>
        <begin position="24"/>
        <end position="44"/>
    </location>
</feature>
<keyword evidence="1" id="KW-1133">Transmembrane helix</keyword>
<proteinExistence type="predicted"/>
<organism evidence="2 3">
    <name type="scientific">Colwellia psychrerythraea</name>
    <name type="common">Vibrio psychroerythus</name>
    <dbReference type="NCBI Taxonomy" id="28229"/>
    <lineage>
        <taxon>Bacteria</taxon>
        <taxon>Pseudomonadati</taxon>
        <taxon>Pseudomonadota</taxon>
        <taxon>Gammaproteobacteria</taxon>
        <taxon>Alteromonadales</taxon>
        <taxon>Colwelliaceae</taxon>
        <taxon>Colwellia</taxon>
    </lineage>
</organism>
<sequence>MTKQDCEQSSYQTKNNANTKSLRNWTMVWVVTMAIAAFAPRFIWDFNTSLTIITLLVNLAVGFRMLVANRDYLRGLDEMQQKILFDAMAVTLGVGLVVGLSYELLEDIKLIAFEPEISHLIIVMCLTNLTAIIAGHRKYR</sequence>
<comment type="caution">
    <text evidence="2">The sequence shown here is derived from an EMBL/GenBank/DDBJ whole genome shotgun (WGS) entry which is preliminary data.</text>
</comment>
<feature type="transmembrane region" description="Helical" evidence="1">
    <location>
        <begin position="83"/>
        <end position="105"/>
    </location>
</feature>
<evidence type="ECO:0000256" key="1">
    <source>
        <dbReference type="SAM" id="Phobius"/>
    </source>
</evidence>
<dbReference type="OrthoDB" id="1551090at2"/>
<accession>A0A099KA46</accession>
<name>A0A099KA46_COLPS</name>